<name>A0AAN7TW65_9MYCE</name>
<protein>
    <submittedName>
        <fullName evidence="1">Uncharacterized protein</fullName>
    </submittedName>
</protein>
<organism evidence="1 2">
    <name type="scientific">Dictyostelium firmibasis</name>
    <dbReference type="NCBI Taxonomy" id="79012"/>
    <lineage>
        <taxon>Eukaryota</taxon>
        <taxon>Amoebozoa</taxon>
        <taxon>Evosea</taxon>
        <taxon>Eumycetozoa</taxon>
        <taxon>Dictyostelia</taxon>
        <taxon>Dictyosteliales</taxon>
        <taxon>Dictyosteliaceae</taxon>
        <taxon>Dictyostelium</taxon>
    </lineage>
</organism>
<gene>
    <name evidence="1" type="ORF">RB653_007767</name>
</gene>
<dbReference type="AlphaFoldDB" id="A0AAN7TW65"/>
<keyword evidence="2" id="KW-1185">Reference proteome</keyword>
<dbReference type="PANTHER" id="PTHR32556:SF6">
    <property type="match status" value="1"/>
</dbReference>
<dbReference type="Proteomes" id="UP001344447">
    <property type="component" value="Unassembled WGS sequence"/>
</dbReference>
<comment type="caution">
    <text evidence="1">The sequence shown here is derived from an EMBL/GenBank/DDBJ whole genome shotgun (WGS) entry which is preliminary data.</text>
</comment>
<sequence>MISDSYKNNNNSNNNDTNNIIGNRKVLIPIYIQKKIYKYLIIMELNKSDHDSYEINAKMIKKFSLLSWEWFNFISSKIYHTLILTDYNKLQPMRTKDNDNRFLLKKPESIKYLKLVHLSKLDVDKVNETLKSLVNLKWITSEHNNTKFETINFKQFRVNSMILCRYENTIYSSYIKRVDYLYIEYNTPAKNIINAFETSKIYGFDLDLKQNYAQFNITRFPWKELRYSEVIKDVKNKLGGDDDDDRIVETENRLQWCRDVKFCVLNVKMLNEFLKSTPKLRNLTIGICFLNLIYKLYRRYTSNYDEDEPKALKPCDCSKSFENCSKENENSRIGGYDDLFSVYYDEICDLLSNHKYLTRLSITDRCFSDKNLKFDGIESITSPITNPEKTTLEQNQHFFQSFANIFSNNKSIKTLVIHASDFIKLDFEIIFNNTNSTIDTYHFSYHSCHNKKYQSKTLDRVSEYFKNSPNNIIKSFKITNHYDVNFEYQRDVPKRFTRI</sequence>
<evidence type="ECO:0000313" key="1">
    <source>
        <dbReference type="EMBL" id="KAK5576623.1"/>
    </source>
</evidence>
<dbReference type="EMBL" id="JAVFKY010000005">
    <property type="protein sequence ID" value="KAK5576623.1"/>
    <property type="molecule type" value="Genomic_DNA"/>
</dbReference>
<dbReference type="PANTHER" id="PTHR32556">
    <property type="entry name" value="F-BOX DOMAIN-CONTAINING PROTEIN-RELATED-RELATED"/>
    <property type="match status" value="1"/>
</dbReference>
<proteinExistence type="predicted"/>
<reference evidence="1 2" key="1">
    <citation type="submission" date="2023-11" db="EMBL/GenBank/DDBJ databases">
        <title>Dfirmibasis_genome.</title>
        <authorList>
            <person name="Edelbroek B."/>
            <person name="Kjellin J."/>
            <person name="Jerlstrom-Hultqvist J."/>
            <person name="Soderbom F."/>
        </authorList>
    </citation>
    <scope>NUCLEOTIDE SEQUENCE [LARGE SCALE GENOMIC DNA]</scope>
    <source>
        <strain evidence="1 2">TNS-C-14</strain>
    </source>
</reference>
<evidence type="ECO:0000313" key="2">
    <source>
        <dbReference type="Proteomes" id="UP001344447"/>
    </source>
</evidence>
<accession>A0AAN7TW65</accession>